<feature type="domain" description="STAS" evidence="3">
    <location>
        <begin position="11"/>
        <end position="120"/>
    </location>
</feature>
<gene>
    <name evidence="4" type="ORF">JOM49_003676</name>
</gene>
<dbReference type="InterPro" id="IPR036513">
    <property type="entry name" value="STAS_dom_sf"/>
</dbReference>
<reference evidence="4 5" key="1">
    <citation type="submission" date="2021-03" db="EMBL/GenBank/DDBJ databases">
        <title>Sequencing the genomes of 1000 actinobacteria strains.</title>
        <authorList>
            <person name="Klenk H.-P."/>
        </authorList>
    </citation>
    <scope>NUCLEOTIDE SEQUENCE [LARGE SCALE GENOMIC DNA]</scope>
    <source>
        <strain evidence="4 5">DSM 45510</strain>
    </source>
</reference>
<dbReference type="Gene3D" id="3.30.750.24">
    <property type="entry name" value="STAS domain"/>
    <property type="match status" value="1"/>
</dbReference>
<sequence length="124" mass="13533">MSQYAVRPAPATFEVTTDHAVTVLTATGELDNQVVDRLGHALAEAIGRRPKALLLDLSRIAFCSAQTLRVLLDAHIDARAAGVACAMVSTHPTVVRPIRLLRLDHLLQVHPDLEAAWRRLTLLS</sequence>
<dbReference type="InterPro" id="IPR002645">
    <property type="entry name" value="STAS_dom"/>
</dbReference>
<evidence type="ECO:0000313" key="5">
    <source>
        <dbReference type="Proteomes" id="UP000741013"/>
    </source>
</evidence>
<evidence type="ECO:0000313" key="4">
    <source>
        <dbReference type="EMBL" id="MBP2182150.1"/>
    </source>
</evidence>
<accession>A0ABS4PTE9</accession>
<dbReference type="NCBIfam" id="TIGR00377">
    <property type="entry name" value="ant_ant_sig"/>
    <property type="match status" value="1"/>
</dbReference>
<dbReference type="PANTHER" id="PTHR33495:SF2">
    <property type="entry name" value="ANTI-SIGMA FACTOR ANTAGONIST TM_1081-RELATED"/>
    <property type="match status" value="1"/>
</dbReference>
<dbReference type="Proteomes" id="UP000741013">
    <property type="component" value="Unassembled WGS sequence"/>
</dbReference>
<dbReference type="EMBL" id="JAGGMS010000001">
    <property type="protein sequence ID" value="MBP2182150.1"/>
    <property type="molecule type" value="Genomic_DNA"/>
</dbReference>
<evidence type="ECO:0000256" key="1">
    <source>
        <dbReference type="ARBA" id="ARBA00009013"/>
    </source>
</evidence>
<dbReference type="RefSeq" id="WP_209665489.1">
    <property type="nucleotide sequence ID" value="NZ_JAGGMS010000001.1"/>
</dbReference>
<proteinExistence type="inferred from homology"/>
<comment type="similarity">
    <text evidence="1 2">Belongs to the anti-sigma-factor antagonist family.</text>
</comment>
<dbReference type="InterPro" id="IPR003658">
    <property type="entry name" value="Anti-sigma_ant"/>
</dbReference>
<evidence type="ECO:0000256" key="2">
    <source>
        <dbReference type="RuleBase" id="RU003749"/>
    </source>
</evidence>
<keyword evidence="5" id="KW-1185">Reference proteome</keyword>
<name>A0ABS4PTE9_9PSEU</name>
<organism evidence="4 5">
    <name type="scientific">Amycolatopsis magusensis</name>
    <dbReference type="NCBI Taxonomy" id="882444"/>
    <lineage>
        <taxon>Bacteria</taxon>
        <taxon>Bacillati</taxon>
        <taxon>Actinomycetota</taxon>
        <taxon>Actinomycetes</taxon>
        <taxon>Pseudonocardiales</taxon>
        <taxon>Pseudonocardiaceae</taxon>
        <taxon>Amycolatopsis</taxon>
    </lineage>
</organism>
<dbReference type="PANTHER" id="PTHR33495">
    <property type="entry name" value="ANTI-SIGMA FACTOR ANTAGONIST TM_1081-RELATED-RELATED"/>
    <property type="match status" value="1"/>
</dbReference>
<dbReference type="Pfam" id="PF01740">
    <property type="entry name" value="STAS"/>
    <property type="match status" value="1"/>
</dbReference>
<dbReference type="CDD" id="cd07043">
    <property type="entry name" value="STAS_anti-anti-sigma_factors"/>
    <property type="match status" value="1"/>
</dbReference>
<evidence type="ECO:0000259" key="3">
    <source>
        <dbReference type="PROSITE" id="PS50801"/>
    </source>
</evidence>
<comment type="caution">
    <text evidence="4">The sequence shown here is derived from an EMBL/GenBank/DDBJ whole genome shotgun (WGS) entry which is preliminary data.</text>
</comment>
<dbReference type="SUPFAM" id="SSF52091">
    <property type="entry name" value="SpoIIaa-like"/>
    <property type="match status" value="1"/>
</dbReference>
<dbReference type="PROSITE" id="PS50801">
    <property type="entry name" value="STAS"/>
    <property type="match status" value="1"/>
</dbReference>
<protein>
    <recommendedName>
        <fullName evidence="2">Anti-sigma factor antagonist</fullName>
    </recommendedName>
</protein>